<name>A1WV18_HALHL</name>
<gene>
    <name evidence="1" type="ordered locus">Hhal_0751</name>
</gene>
<dbReference type="KEGG" id="hha:Hhal_0751"/>
<proteinExistence type="predicted"/>
<dbReference type="AlphaFoldDB" id="A1WV18"/>
<organism evidence="1 2">
    <name type="scientific">Halorhodospira halophila (strain DSM 244 / SL1)</name>
    <name type="common">Ectothiorhodospira halophila (strain DSM 244 / SL1)</name>
    <dbReference type="NCBI Taxonomy" id="349124"/>
    <lineage>
        <taxon>Bacteria</taxon>
        <taxon>Pseudomonadati</taxon>
        <taxon>Pseudomonadota</taxon>
        <taxon>Gammaproteobacteria</taxon>
        <taxon>Chromatiales</taxon>
        <taxon>Ectothiorhodospiraceae</taxon>
        <taxon>Halorhodospira</taxon>
    </lineage>
</organism>
<evidence type="ECO:0000313" key="2">
    <source>
        <dbReference type="Proteomes" id="UP000000647"/>
    </source>
</evidence>
<dbReference type="Proteomes" id="UP000000647">
    <property type="component" value="Chromosome"/>
</dbReference>
<reference evidence="2" key="1">
    <citation type="submission" date="2006-12" db="EMBL/GenBank/DDBJ databases">
        <title>Complete sequence of Halorhodospira halophila SL1.</title>
        <authorList>
            <consortium name="US DOE Joint Genome Institute"/>
            <person name="Copeland A."/>
            <person name="Lucas S."/>
            <person name="Lapidus A."/>
            <person name="Barry K."/>
            <person name="Detter J.C."/>
            <person name="Glavina del Rio T."/>
            <person name="Hammon N."/>
            <person name="Israni S."/>
            <person name="Dalin E."/>
            <person name="Tice H."/>
            <person name="Pitluck S."/>
            <person name="Saunders E."/>
            <person name="Brettin T."/>
            <person name="Bruce D."/>
            <person name="Han C."/>
            <person name="Tapia R."/>
            <person name="Schmutz J."/>
            <person name="Larimer F."/>
            <person name="Land M."/>
            <person name="Hauser L."/>
            <person name="Kyrpides N."/>
            <person name="Mikhailova N."/>
            <person name="Hoff W."/>
            <person name="Richardson P."/>
        </authorList>
    </citation>
    <scope>NUCLEOTIDE SEQUENCE [LARGE SCALE GENOMIC DNA]</scope>
    <source>
        <strain evidence="2">DSM 244 / SL1</strain>
    </source>
</reference>
<reference evidence="1 2" key="2">
    <citation type="journal article" date="2013" name="Stand. Genomic Sci.">
        <title>Complete genome sequence of Halorhodospira halophila SL1.</title>
        <authorList>
            <person name="Challacombe J.F."/>
            <person name="Majid S."/>
            <person name="Deole R."/>
            <person name="Brettin T.S."/>
            <person name="Bruce D."/>
            <person name="Delano S.F."/>
            <person name="Detter J.C."/>
            <person name="Gleasner C.D."/>
            <person name="Han C.S."/>
            <person name="Misra M."/>
            <person name="Reitenga K.G."/>
            <person name="Mikhailova N."/>
            <person name="Woyke T."/>
            <person name="Pitluck S."/>
            <person name="Nolan M."/>
            <person name="Land M.L."/>
            <person name="Saunders E."/>
            <person name="Tapia R."/>
            <person name="Lapidus A."/>
            <person name="Ivanova N."/>
            <person name="Hoff W.D."/>
        </authorList>
    </citation>
    <scope>NUCLEOTIDE SEQUENCE [LARGE SCALE GENOMIC DNA]</scope>
    <source>
        <strain evidence="2">DSM 244 / SL1</strain>
    </source>
</reference>
<dbReference type="STRING" id="349124.Hhal_0751"/>
<accession>A1WV18</accession>
<dbReference type="HOGENOM" id="CLU_3310677_0_0_6"/>
<keyword evidence="2" id="KW-1185">Reference proteome</keyword>
<sequence>MSRRRLQSGGLGVLSRIEALCAEVEAAEPAGDEAVDEAD</sequence>
<dbReference type="EMBL" id="CP000544">
    <property type="protein sequence ID" value="ABM61530.1"/>
    <property type="molecule type" value="Genomic_DNA"/>
</dbReference>
<evidence type="ECO:0000313" key="1">
    <source>
        <dbReference type="EMBL" id="ABM61530.1"/>
    </source>
</evidence>
<protein>
    <submittedName>
        <fullName evidence="1">Uncharacterized protein</fullName>
    </submittedName>
</protein>